<organism evidence="2 3">
    <name type="scientific">Araneus ventricosus</name>
    <name type="common">Orbweaver spider</name>
    <name type="synonym">Epeira ventricosa</name>
    <dbReference type="NCBI Taxonomy" id="182803"/>
    <lineage>
        <taxon>Eukaryota</taxon>
        <taxon>Metazoa</taxon>
        <taxon>Ecdysozoa</taxon>
        <taxon>Arthropoda</taxon>
        <taxon>Chelicerata</taxon>
        <taxon>Arachnida</taxon>
        <taxon>Araneae</taxon>
        <taxon>Araneomorphae</taxon>
        <taxon>Entelegynae</taxon>
        <taxon>Araneoidea</taxon>
        <taxon>Araneidae</taxon>
        <taxon>Araneus</taxon>
    </lineage>
</organism>
<name>A0A4Y2B2M3_ARAVE</name>
<protein>
    <submittedName>
        <fullName evidence="2">Uncharacterized protein</fullName>
    </submittedName>
</protein>
<dbReference type="AlphaFoldDB" id="A0A4Y2B2M3"/>
<evidence type="ECO:0000256" key="1">
    <source>
        <dbReference type="SAM" id="Phobius"/>
    </source>
</evidence>
<proteinExistence type="predicted"/>
<keyword evidence="1" id="KW-1133">Transmembrane helix</keyword>
<keyword evidence="1" id="KW-0812">Transmembrane</keyword>
<reference evidence="2 3" key="1">
    <citation type="journal article" date="2019" name="Sci. Rep.">
        <title>Orb-weaving spider Araneus ventricosus genome elucidates the spidroin gene catalogue.</title>
        <authorList>
            <person name="Kono N."/>
            <person name="Nakamura H."/>
            <person name="Ohtoshi R."/>
            <person name="Moran D.A.P."/>
            <person name="Shinohara A."/>
            <person name="Yoshida Y."/>
            <person name="Fujiwara M."/>
            <person name="Mori M."/>
            <person name="Tomita M."/>
            <person name="Arakawa K."/>
        </authorList>
    </citation>
    <scope>NUCLEOTIDE SEQUENCE [LARGE SCALE GENOMIC DNA]</scope>
</reference>
<comment type="caution">
    <text evidence="2">The sequence shown here is derived from an EMBL/GenBank/DDBJ whole genome shotgun (WGS) entry which is preliminary data.</text>
</comment>
<feature type="transmembrane region" description="Helical" evidence="1">
    <location>
        <begin position="66"/>
        <end position="86"/>
    </location>
</feature>
<dbReference type="OrthoDB" id="6429571at2759"/>
<keyword evidence="3" id="KW-1185">Reference proteome</keyword>
<evidence type="ECO:0000313" key="3">
    <source>
        <dbReference type="Proteomes" id="UP000499080"/>
    </source>
</evidence>
<accession>A0A4Y2B2M3</accession>
<gene>
    <name evidence="2" type="ORF">AVEN_132024_1</name>
</gene>
<dbReference type="EMBL" id="BGPR01000047">
    <property type="protein sequence ID" value="GBL86303.1"/>
    <property type="molecule type" value="Genomic_DNA"/>
</dbReference>
<keyword evidence="1" id="KW-0472">Membrane</keyword>
<evidence type="ECO:0000313" key="2">
    <source>
        <dbReference type="EMBL" id="GBL86303.1"/>
    </source>
</evidence>
<sequence length="92" mass="10360">MILLISQSRMMAHGGNVDILYRYFDCSRHEILSYKDLASPSDEQDDIIDITVSYDGARQKRGHTSVYGIGTVVDILIGLVIGYEILSKYCLE</sequence>
<dbReference type="Proteomes" id="UP000499080">
    <property type="component" value="Unassembled WGS sequence"/>
</dbReference>